<reference evidence="7 8" key="1">
    <citation type="submission" date="2024-06" db="EMBL/GenBank/DDBJ databases">
        <title>Draft genome sequence of Geodermatophilus badlandi, a novel member of the Geodermatophilaceae isolated from badland sedimentary rocks in the Red desert, Wyoming, USA.</title>
        <authorList>
            <person name="Ben Tekaya S."/>
            <person name="Nouioui I."/>
            <person name="Flores G.M."/>
            <person name="Shaal M.N."/>
            <person name="Bredoire F."/>
            <person name="Basile F."/>
            <person name="Van Diepen L."/>
            <person name="Ward N.L."/>
        </authorList>
    </citation>
    <scope>NUCLEOTIDE SEQUENCE [LARGE SCALE GENOMIC DNA]</scope>
    <source>
        <strain evidence="7 8">WL48A</strain>
    </source>
</reference>
<feature type="domain" description="HTH tetR-type" evidence="6">
    <location>
        <begin position="1"/>
        <end position="61"/>
    </location>
</feature>
<evidence type="ECO:0000256" key="4">
    <source>
        <dbReference type="ARBA" id="ARBA00023163"/>
    </source>
</evidence>
<dbReference type="InterPro" id="IPR036271">
    <property type="entry name" value="Tet_transcr_reg_TetR-rel_C_sf"/>
</dbReference>
<proteinExistence type="predicted"/>
<dbReference type="InterPro" id="IPR004111">
    <property type="entry name" value="Repressor_TetR_C"/>
</dbReference>
<dbReference type="PROSITE" id="PS50977">
    <property type="entry name" value="HTH_TETR_2"/>
    <property type="match status" value="1"/>
</dbReference>
<dbReference type="PRINTS" id="PR00400">
    <property type="entry name" value="TETREPRESSOR"/>
</dbReference>
<dbReference type="Pfam" id="PF02909">
    <property type="entry name" value="TetR_C_1"/>
    <property type="match status" value="1"/>
</dbReference>
<sequence length="196" mass="21000">MLTREAIARTALTILDEEGAAALTVRRLAGRLGVQSPSLYNHVSSKDEILDAVVELIDEEIDTDCLDDPDWRRGVTAFAHSYRRAFRAHPEALALIAREAVETDPALRAYDAALGALLRAGWSPERALQLLASIEYLVLGSALVPFTGGFVRTPAEYAGRYPALASALAGASDLGTVDDVGFERGLAALLRDEPPG</sequence>
<keyword evidence="8" id="KW-1185">Reference proteome</keyword>
<comment type="caution">
    <text evidence="7">The sequence shown here is derived from an EMBL/GenBank/DDBJ whole genome shotgun (WGS) entry which is preliminary data.</text>
</comment>
<gene>
    <name evidence="7" type="ORF">ABQ292_18260</name>
</gene>
<keyword evidence="3 5" id="KW-0238">DNA-binding</keyword>
<accession>A0ABV3XIB5</accession>
<evidence type="ECO:0000259" key="6">
    <source>
        <dbReference type="PROSITE" id="PS50977"/>
    </source>
</evidence>
<keyword evidence="2" id="KW-0805">Transcription regulation</keyword>
<dbReference type="SUPFAM" id="SSF48498">
    <property type="entry name" value="Tetracyclin repressor-like, C-terminal domain"/>
    <property type="match status" value="1"/>
</dbReference>
<dbReference type="InterPro" id="IPR001647">
    <property type="entry name" value="HTH_TetR"/>
</dbReference>
<evidence type="ECO:0000256" key="1">
    <source>
        <dbReference type="ARBA" id="ARBA00022491"/>
    </source>
</evidence>
<keyword evidence="1" id="KW-0678">Repressor</keyword>
<dbReference type="SUPFAM" id="SSF46689">
    <property type="entry name" value="Homeodomain-like"/>
    <property type="match status" value="1"/>
</dbReference>
<name>A0ABV3XIB5_9ACTN</name>
<evidence type="ECO:0000256" key="3">
    <source>
        <dbReference type="ARBA" id="ARBA00023125"/>
    </source>
</evidence>
<organism evidence="7 8">
    <name type="scientific">Geodermatophilus maliterrae</name>
    <dbReference type="NCBI Taxonomy" id="3162531"/>
    <lineage>
        <taxon>Bacteria</taxon>
        <taxon>Bacillati</taxon>
        <taxon>Actinomycetota</taxon>
        <taxon>Actinomycetes</taxon>
        <taxon>Geodermatophilales</taxon>
        <taxon>Geodermatophilaceae</taxon>
        <taxon>Geodermatophilus</taxon>
    </lineage>
</organism>
<dbReference type="InterPro" id="IPR009057">
    <property type="entry name" value="Homeodomain-like_sf"/>
</dbReference>
<dbReference type="InterPro" id="IPR003012">
    <property type="entry name" value="Tet_transcr_reg_TetR"/>
</dbReference>
<evidence type="ECO:0000256" key="5">
    <source>
        <dbReference type="PROSITE-ProRule" id="PRU00335"/>
    </source>
</evidence>
<evidence type="ECO:0000256" key="2">
    <source>
        <dbReference type="ARBA" id="ARBA00023015"/>
    </source>
</evidence>
<evidence type="ECO:0000313" key="8">
    <source>
        <dbReference type="Proteomes" id="UP001560045"/>
    </source>
</evidence>
<dbReference type="PRINTS" id="PR00455">
    <property type="entry name" value="HTHTETR"/>
</dbReference>
<keyword evidence="4" id="KW-0804">Transcription</keyword>
<dbReference type="Gene3D" id="1.10.357.10">
    <property type="entry name" value="Tetracycline Repressor, domain 2"/>
    <property type="match status" value="1"/>
</dbReference>
<dbReference type="RefSeq" id="WP_369209010.1">
    <property type="nucleotide sequence ID" value="NZ_JBFNXQ010000066.1"/>
</dbReference>
<dbReference type="Proteomes" id="UP001560045">
    <property type="component" value="Unassembled WGS sequence"/>
</dbReference>
<dbReference type="EMBL" id="JBFNXQ010000066">
    <property type="protein sequence ID" value="MEX5720310.1"/>
    <property type="molecule type" value="Genomic_DNA"/>
</dbReference>
<dbReference type="InterPro" id="IPR050109">
    <property type="entry name" value="HTH-type_TetR-like_transc_reg"/>
</dbReference>
<dbReference type="PANTHER" id="PTHR30055:SF151">
    <property type="entry name" value="TRANSCRIPTIONAL REGULATORY PROTEIN"/>
    <property type="match status" value="1"/>
</dbReference>
<evidence type="ECO:0000313" key="7">
    <source>
        <dbReference type="EMBL" id="MEX5720310.1"/>
    </source>
</evidence>
<dbReference type="Pfam" id="PF00440">
    <property type="entry name" value="TetR_N"/>
    <property type="match status" value="1"/>
</dbReference>
<feature type="DNA-binding region" description="H-T-H motif" evidence="5">
    <location>
        <begin position="24"/>
        <end position="43"/>
    </location>
</feature>
<protein>
    <submittedName>
        <fullName evidence="7">TetR/AcrR family transcriptional regulator C-terminal domain-containing protein</fullName>
    </submittedName>
</protein>
<dbReference type="PANTHER" id="PTHR30055">
    <property type="entry name" value="HTH-TYPE TRANSCRIPTIONAL REGULATOR RUTR"/>
    <property type="match status" value="1"/>
</dbReference>